<evidence type="ECO:0000313" key="4">
    <source>
        <dbReference type="EMBL" id="KZW03012.1"/>
    </source>
</evidence>
<evidence type="ECO:0000256" key="2">
    <source>
        <dbReference type="SAM" id="MobiDB-lite"/>
    </source>
</evidence>
<name>A0A165Q308_EXIGL</name>
<dbReference type="AlphaFoldDB" id="A0A165Q308"/>
<feature type="region of interest" description="Disordered" evidence="2">
    <location>
        <begin position="30"/>
        <end position="88"/>
    </location>
</feature>
<feature type="region of interest" description="Disordered" evidence="2">
    <location>
        <begin position="402"/>
        <end position="432"/>
    </location>
</feature>
<gene>
    <name evidence="4" type="ORF">EXIGLDRAFT_701610</name>
</gene>
<evidence type="ECO:0000256" key="1">
    <source>
        <dbReference type="PROSITE-ProRule" id="PRU00042"/>
    </source>
</evidence>
<feature type="compositionally biased region" description="Acidic residues" evidence="2">
    <location>
        <begin position="179"/>
        <end position="191"/>
    </location>
</feature>
<dbReference type="Proteomes" id="UP000077266">
    <property type="component" value="Unassembled WGS sequence"/>
</dbReference>
<organism evidence="4 5">
    <name type="scientific">Exidia glandulosa HHB12029</name>
    <dbReference type="NCBI Taxonomy" id="1314781"/>
    <lineage>
        <taxon>Eukaryota</taxon>
        <taxon>Fungi</taxon>
        <taxon>Dikarya</taxon>
        <taxon>Basidiomycota</taxon>
        <taxon>Agaricomycotina</taxon>
        <taxon>Agaricomycetes</taxon>
        <taxon>Auriculariales</taxon>
        <taxon>Exidiaceae</taxon>
        <taxon>Exidia</taxon>
    </lineage>
</organism>
<keyword evidence="1" id="KW-0863">Zinc-finger</keyword>
<accession>A0A165Q308</accession>
<dbReference type="PROSITE" id="PS50157">
    <property type="entry name" value="ZINC_FINGER_C2H2_2"/>
    <property type="match status" value="1"/>
</dbReference>
<reference evidence="4 5" key="1">
    <citation type="journal article" date="2016" name="Mol. Biol. Evol.">
        <title>Comparative Genomics of Early-Diverging Mushroom-Forming Fungi Provides Insights into the Origins of Lignocellulose Decay Capabilities.</title>
        <authorList>
            <person name="Nagy L.G."/>
            <person name="Riley R."/>
            <person name="Tritt A."/>
            <person name="Adam C."/>
            <person name="Daum C."/>
            <person name="Floudas D."/>
            <person name="Sun H."/>
            <person name="Yadav J.S."/>
            <person name="Pangilinan J."/>
            <person name="Larsson K.H."/>
            <person name="Matsuura K."/>
            <person name="Barry K."/>
            <person name="Labutti K."/>
            <person name="Kuo R."/>
            <person name="Ohm R.A."/>
            <person name="Bhattacharya S.S."/>
            <person name="Shirouzu T."/>
            <person name="Yoshinaga Y."/>
            <person name="Martin F.M."/>
            <person name="Grigoriev I.V."/>
            <person name="Hibbett D.S."/>
        </authorList>
    </citation>
    <scope>NUCLEOTIDE SEQUENCE [LARGE SCALE GENOMIC DNA]</scope>
    <source>
        <strain evidence="4 5">HHB12029</strain>
    </source>
</reference>
<keyword evidence="1" id="KW-0479">Metal-binding</keyword>
<proteinExistence type="predicted"/>
<sequence>MASHADTQTEANVLDERDLDWNLLTAALGYDPRLSPDAGDNTNTGLDEIDDAHSVSDDPSMYSFPALVSSSSTSASTPTLPSTSFPATPSMPVMDPIFGDFTAASKSDDTTIERFEDDGMFNGFDFESDALHAADGEPAQQSARYVFGSGQPHGFLDAQASEVDADGAAAGSHHSVEDVGNDEEDDEVDDESNVYAGRPVVRKEIPTKQAAYSGAHEISPSEAKELVARMTPRARGESWPCPLCDPSKATAYSTSAGLIRHLKAGYTAFECGVCHRRYERQAQCTNHERLHYFASNEDADAEDRATAAGLNVPSSLAGPLPSSNALPAAVKGHRFDEATAKDDTRDMPNRGSLQCPRCSAPPFLTKTALRNHLMNGPRQCPTCNKTLQRYHDYLNHVGKCKKDRRRGTKRACEDDEEDNAPGPSKRARRSAV</sequence>
<feature type="domain" description="C2H2-type" evidence="3">
    <location>
        <begin position="269"/>
        <end position="291"/>
    </location>
</feature>
<dbReference type="EMBL" id="KV425885">
    <property type="protein sequence ID" value="KZW03012.1"/>
    <property type="molecule type" value="Genomic_DNA"/>
</dbReference>
<feature type="compositionally biased region" description="Low complexity" evidence="2">
    <location>
        <begin position="63"/>
        <end position="88"/>
    </location>
</feature>
<dbReference type="PROSITE" id="PS00028">
    <property type="entry name" value="ZINC_FINGER_C2H2_1"/>
    <property type="match status" value="1"/>
</dbReference>
<dbReference type="InterPro" id="IPR013087">
    <property type="entry name" value="Znf_C2H2_type"/>
</dbReference>
<dbReference type="InParanoid" id="A0A165Q308"/>
<keyword evidence="1" id="KW-0862">Zinc</keyword>
<protein>
    <recommendedName>
        <fullName evidence="3">C2H2-type domain-containing protein</fullName>
    </recommendedName>
</protein>
<evidence type="ECO:0000259" key="3">
    <source>
        <dbReference type="PROSITE" id="PS50157"/>
    </source>
</evidence>
<feature type="region of interest" description="Disordered" evidence="2">
    <location>
        <begin position="164"/>
        <end position="191"/>
    </location>
</feature>
<keyword evidence="5" id="KW-1185">Reference proteome</keyword>
<evidence type="ECO:0000313" key="5">
    <source>
        <dbReference type="Proteomes" id="UP000077266"/>
    </source>
</evidence>
<dbReference type="GO" id="GO:0008270">
    <property type="term" value="F:zinc ion binding"/>
    <property type="evidence" value="ECO:0007669"/>
    <property type="project" value="UniProtKB-KW"/>
</dbReference>